<name>A0ABN2N4L0_9PSEU</name>
<proteinExistence type="predicted"/>
<comment type="caution">
    <text evidence="1">The sequence shown here is derived from an EMBL/GenBank/DDBJ whole genome shotgun (WGS) entry which is preliminary data.</text>
</comment>
<dbReference type="EMBL" id="BAAAQK010000009">
    <property type="protein sequence ID" value="GAA1852444.1"/>
    <property type="molecule type" value="Genomic_DNA"/>
</dbReference>
<sequence>MSDDLVELPGGDVEDEASHRVLVRDEGVGLDPGDGLADVLVEVREGLGRPLGLDAGVVLMDFLKPSSVKVSIPQSVWWIRMISCVPSRRWLMASERISSSVTTPPALRMTWASDGKVRGELTLTLRVGLAAFGRCAPVPR</sequence>
<keyword evidence="2" id="KW-1185">Reference proteome</keyword>
<accession>A0ABN2N4L0</accession>
<protein>
    <submittedName>
        <fullName evidence="1">Uncharacterized protein</fullName>
    </submittedName>
</protein>
<reference evidence="1 2" key="1">
    <citation type="journal article" date="2019" name="Int. J. Syst. Evol. Microbiol.">
        <title>The Global Catalogue of Microorganisms (GCM) 10K type strain sequencing project: providing services to taxonomists for standard genome sequencing and annotation.</title>
        <authorList>
            <consortium name="The Broad Institute Genomics Platform"/>
            <consortium name="The Broad Institute Genome Sequencing Center for Infectious Disease"/>
            <person name="Wu L."/>
            <person name="Ma J."/>
        </authorList>
    </citation>
    <scope>NUCLEOTIDE SEQUENCE [LARGE SCALE GENOMIC DNA]</scope>
    <source>
        <strain evidence="1 2">JCM 16009</strain>
    </source>
</reference>
<organism evidence="1 2">
    <name type="scientific">Pseudonocardia ailaonensis</name>
    <dbReference type="NCBI Taxonomy" id="367279"/>
    <lineage>
        <taxon>Bacteria</taxon>
        <taxon>Bacillati</taxon>
        <taxon>Actinomycetota</taxon>
        <taxon>Actinomycetes</taxon>
        <taxon>Pseudonocardiales</taxon>
        <taxon>Pseudonocardiaceae</taxon>
        <taxon>Pseudonocardia</taxon>
    </lineage>
</organism>
<evidence type="ECO:0000313" key="1">
    <source>
        <dbReference type="EMBL" id="GAA1852444.1"/>
    </source>
</evidence>
<evidence type="ECO:0000313" key="2">
    <source>
        <dbReference type="Proteomes" id="UP001500449"/>
    </source>
</evidence>
<dbReference type="Proteomes" id="UP001500449">
    <property type="component" value="Unassembled WGS sequence"/>
</dbReference>
<gene>
    <name evidence="1" type="ORF">GCM10009836_35660</name>
</gene>